<gene>
    <name evidence="8" type="ORF">CHARACLAT_020006</name>
</gene>
<dbReference type="PANTHER" id="PTHR24050">
    <property type="entry name" value="PA14 DOMAIN-CONTAINING PROTEIN"/>
    <property type="match status" value="1"/>
</dbReference>
<dbReference type="PROSITE" id="PS00022">
    <property type="entry name" value="EGF_1"/>
    <property type="match status" value="1"/>
</dbReference>
<evidence type="ECO:0000256" key="5">
    <source>
        <dbReference type="SAM" id="SignalP"/>
    </source>
</evidence>
<dbReference type="Gene3D" id="2.10.25.10">
    <property type="entry name" value="Laminin"/>
    <property type="match status" value="1"/>
</dbReference>
<accession>A0ABU7DIM0</accession>
<dbReference type="EMBL" id="JAHUTJ010026448">
    <property type="protein sequence ID" value="MED6274792.1"/>
    <property type="molecule type" value="Genomic_DNA"/>
</dbReference>
<evidence type="ECO:0000256" key="3">
    <source>
        <dbReference type="ARBA" id="ARBA00022737"/>
    </source>
</evidence>
<dbReference type="PROSITE" id="PS01186">
    <property type="entry name" value="EGF_2"/>
    <property type="match status" value="1"/>
</dbReference>
<evidence type="ECO:0000256" key="2">
    <source>
        <dbReference type="ARBA" id="ARBA00022729"/>
    </source>
</evidence>
<organism evidence="8 9">
    <name type="scientific">Characodon lateralis</name>
    <dbReference type="NCBI Taxonomy" id="208331"/>
    <lineage>
        <taxon>Eukaryota</taxon>
        <taxon>Metazoa</taxon>
        <taxon>Chordata</taxon>
        <taxon>Craniata</taxon>
        <taxon>Vertebrata</taxon>
        <taxon>Euteleostomi</taxon>
        <taxon>Actinopterygii</taxon>
        <taxon>Neopterygii</taxon>
        <taxon>Teleostei</taxon>
        <taxon>Neoteleostei</taxon>
        <taxon>Acanthomorphata</taxon>
        <taxon>Ovalentaria</taxon>
        <taxon>Atherinomorphae</taxon>
        <taxon>Cyprinodontiformes</taxon>
        <taxon>Goodeidae</taxon>
        <taxon>Characodon</taxon>
    </lineage>
</organism>
<evidence type="ECO:0000259" key="7">
    <source>
        <dbReference type="PROSITE" id="PS01186"/>
    </source>
</evidence>
<dbReference type="InterPro" id="IPR000742">
    <property type="entry name" value="EGF"/>
</dbReference>
<dbReference type="Proteomes" id="UP001352852">
    <property type="component" value="Unassembled WGS sequence"/>
</dbReference>
<evidence type="ECO:0000313" key="9">
    <source>
        <dbReference type="Proteomes" id="UP001352852"/>
    </source>
</evidence>
<feature type="chain" id="PRO_5045962404" description="EGF-like domain-containing protein" evidence="5">
    <location>
        <begin position="23"/>
        <end position="128"/>
    </location>
</feature>
<reference evidence="8 9" key="1">
    <citation type="submission" date="2021-06" db="EMBL/GenBank/DDBJ databases">
        <authorList>
            <person name="Palmer J.M."/>
        </authorList>
    </citation>
    <scope>NUCLEOTIDE SEQUENCE [LARGE SCALE GENOMIC DNA]</scope>
    <source>
        <strain evidence="8 9">CL_MEX2019</strain>
        <tissue evidence="8">Muscle</tissue>
    </source>
</reference>
<evidence type="ECO:0000259" key="6">
    <source>
        <dbReference type="PROSITE" id="PS00022"/>
    </source>
</evidence>
<evidence type="ECO:0000256" key="1">
    <source>
        <dbReference type="ARBA" id="ARBA00022536"/>
    </source>
</evidence>
<proteinExistence type="predicted"/>
<keyword evidence="4" id="KW-1015">Disulfide bond</keyword>
<keyword evidence="1" id="KW-0245">EGF-like domain</keyword>
<feature type="domain" description="EGF-like" evidence="6 7">
    <location>
        <begin position="77"/>
        <end position="88"/>
    </location>
</feature>
<keyword evidence="2 5" id="KW-0732">Signal</keyword>
<dbReference type="PANTHER" id="PTHR24050:SF24">
    <property type="entry name" value="EPIDERMAL GROWTH FACTOR-LIKE PROTEIN 6"/>
    <property type="match status" value="1"/>
</dbReference>
<sequence length="128" mass="14282">MQPFTLFGAIYILHIFSSSTEAYRHHRQVLTGTQPGVCRYGRRLECCYGWMKNTKGQCEAQCEHGCKHGECVGPSKCKCFPGYTGKTCNQGGYSRSVRKVVENIGPSGFRFILFAVLKVNFSTIGQLS</sequence>
<protein>
    <recommendedName>
        <fullName evidence="6 7">EGF-like domain-containing protein</fullName>
    </recommendedName>
</protein>
<keyword evidence="9" id="KW-1185">Reference proteome</keyword>
<name>A0ABU7DIM0_9TELE</name>
<evidence type="ECO:0000256" key="4">
    <source>
        <dbReference type="ARBA" id="ARBA00023157"/>
    </source>
</evidence>
<dbReference type="InterPro" id="IPR052235">
    <property type="entry name" value="Nephronectin_domain"/>
</dbReference>
<feature type="signal peptide" evidence="5">
    <location>
        <begin position="1"/>
        <end position="22"/>
    </location>
</feature>
<keyword evidence="3" id="KW-0677">Repeat</keyword>
<comment type="caution">
    <text evidence="8">The sequence shown here is derived from an EMBL/GenBank/DDBJ whole genome shotgun (WGS) entry which is preliminary data.</text>
</comment>
<evidence type="ECO:0000313" key="8">
    <source>
        <dbReference type="EMBL" id="MED6274792.1"/>
    </source>
</evidence>